<dbReference type="Proteomes" id="UP000253941">
    <property type="component" value="Unassembled WGS sequence"/>
</dbReference>
<evidence type="ECO:0000313" key="16">
    <source>
        <dbReference type="EMBL" id="RDD61165.1"/>
    </source>
</evidence>
<evidence type="ECO:0000259" key="15">
    <source>
        <dbReference type="SMART" id="SM00478"/>
    </source>
</evidence>
<dbReference type="GO" id="GO:0000701">
    <property type="term" value="F:purine-specific mismatch base pair DNA N-glycosylase activity"/>
    <property type="evidence" value="ECO:0007669"/>
    <property type="project" value="UniProtKB-EC"/>
</dbReference>
<dbReference type="PANTHER" id="PTHR42944">
    <property type="entry name" value="ADENINE DNA GLYCOSYLASE"/>
    <property type="match status" value="1"/>
</dbReference>
<comment type="caution">
    <text evidence="16">The sequence shown here is derived from an EMBL/GenBank/DDBJ whole genome shotgun (WGS) entry which is preliminary data.</text>
</comment>
<evidence type="ECO:0000256" key="3">
    <source>
        <dbReference type="ARBA" id="ARBA00008343"/>
    </source>
</evidence>
<dbReference type="Gene3D" id="1.10.340.30">
    <property type="entry name" value="Hypothetical protein, domain 2"/>
    <property type="match status" value="1"/>
</dbReference>
<dbReference type="PROSITE" id="PS01155">
    <property type="entry name" value="ENDONUCLEASE_III_2"/>
    <property type="match status" value="1"/>
</dbReference>
<dbReference type="EMBL" id="QPMH01000015">
    <property type="protein sequence ID" value="RDD61165.1"/>
    <property type="molecule type" value="Genomic_DNA"/>
</dbReference>
<sequence length="360" mass="39097">MADNASEQTTSAISRHLLAWYDRHARSLPWRAPPGGRADPYHVWLSEVMLQQTTTATVAPYFHDFLQRWPSVHDLAAAPREEVMTAWAGLGYYARARNLHKCARMVSHDLGGRFPEDEAGLRKLPGIGPYTAAAIAAIAFDRPAAPLDGNIERVVARLFAVEDPLPGAKESLRGLMARLVPTERPGDFAQAMMDLGATVCVPKTPKCMLCPLHDACDGRALGGAGELPRKAPKKARPTRRAVAFWTVRADGSVLLRRRPPEGLLGGMLEVPTTAWTEDGWDETAALRHAPVPASWNELPGQVRHGFTHFEFLVTVWAAQVPAETAVAEAVWAGIDRLGDAGLPTAMRKIAEHAIRQGGGG</sequence>
<evidence type="ECO:0000256" key="2">
    <source>
        <dbReference type="ARBA" id="ARBA00002933"/>
    </source>
</evidence>
<comment type="catalytic activity">
    <reaction evidence="1 14">
        <text>Hydrolyzes free adenine bases from 7,8-dihydro-8-oxoguanine:adenine mismatched double-stranded DNA, leaving an apurinic site.</text>
        <dbReference type="EC" id="3.2.2.31"/>
    </reaction>
</comment>
<feature type="domain" description="HhH-GPD" evidence="15">
    <location>
        <begin position="49"/>
        <end position="198"/>
    </location>
</feature>
<keyword evidence="17" id="KW-1185">Reference proteome</keyword>
<dbReference type="RefSeq" id="WP_114582994.1">
    <property type="nucleotide sequence ID" value="NZ_QPMH01000015.1"/>
</dbReference>
<keyword evidence="10 14" id="KW-0408">Iron</keyword>
<evidence type="ECO:0000256" key="10">
    <source>
        <dbReference type="ARBA" id="ARBA00023004"/>
    </source>
</evidence>
<dbReference type="Pfam" id="PF14815">
    <property type="entry name" value="NUDIX_4"/>
    <property type="match status" value="1"/>
</dbReference>
<dbReference type="Gene3D" id="3.90.79.10">
    <property type="entry name" value="Nucleoside Triphosphate Pyrophosphohydrolase"/>
    <property type="match status" value="1"/>
</dbReference>
<dbReference type="GO" id="GO:0006284">
    <property type="term" value="P:base-excision repair"/>
    <property type="evidence" value="ECO:0007669"/>
    <property type="project" value="UniProtKB-UniRule"/>
</dbReference>
<dbReference type="PANTHER" id="PTHR42944:SF1">
    <property type="entry name" value="ADENINE DNA GLYCOSYLASE"/>
    <property type="match status" value="1"/>
</dbReference>
<dbReference type="InterPro" id="IPR044298">
    <property type="entry name" value="MIG/MutY"/>
</dbReference>
<dbReference type="Gene3D" id="1.10.1670.10">
    <property type="entry name" value="Helix-hairpin-Helix base-excision DNA repair enzymes (C-terminal)"/>
    <property type="match status" value="1"/>
</dbReference>
<keyword evidence="13 14" id="KW-0326">Glycosidase</keyword>
<keyword evidence="12" id="KW-0234">DNA repair</keyword>
<keyword evidence="7" id="KW-0479">Metal-binding</keyword>
<dbReference type="CDD" id="cd03431">
    <property type="entry name" value="NUDIX_DNA_Glycosylase_C-MutY"/>
    <property type="match status" value="1"/>
</dbReference>
<name>A0A369T9V8_9PROT</name>
<accession>A0A369T9V8</accession>
<evidence type="ECO:0000256" key="4">
    <source>
        <dbReference type="ARBA" id="ARBA00012045"/>
    </source>
</evidence>
<dbReference type="EC" id="3.2.2.31" evidence="4 14"/>
<dbReference type="GO" id="GO:0032357">
    <property type="term" value="F:oxidized purine DNA binding"/>
    <property type="evidence" value="ECO:0007669"/>
    <property type="project" value="TreeGrafter"/>
</dbReference>
<comment type="similarity">
    <text evidence="3 14">Belongs to the Nth/MutY family.</text>
</comment>
<dbReference type="GO" id="GO:0051539">
    <property type="term" value="F:4 iron, 4 sulfur cluster binding"/>
    <property type="evidence" value="ECO:0007669"/>
    <property type="project" value="UniProtKB-UniRule"/>
</dbReference>
<keyword evidence="6" id="KW-0004">4Fe-4S</keyword>
<dbReference type="AlphaFoldDB" id="A0A369T9V8"/>
<keyword evidence="9" id="KW-0378">Hydrolase</keyword>
<proteinExistence type="inferred from homology"/>
<dbReference type="SUPFAM" id="SSF55811">
    <property type="entry name" value="Nudix"/>
    <property type="match status" value="1"/>
</dbReference>
<dbReference type="InterPro" id="IPR004036">
    <property type="entry name" value="Endonuclease-III-like_CS2"/>
</dbReference>
<reference evidence="16 17" key="1">
    <citation type="submission" date="2018-07" db="EMBL/GenBank/DDBJ databases">
        <title>Venubactetium sediminum gen. nov., sp. nov., isolated from a marine solar saltern.</title>
        <authorList>
            <person name="Wang S."/>
        </authorList>
    </citation>
    <scope>NUCLEOTIDE SEQUENCE [LARGE SCALE GENOMIC DNA]</scope>
    <source>
        <strain evidence="16 17">WD2A32</strain>
    </source>
</reference>
<dbReference type="SUPFAM" id="SSF48150">
    <property type="entry name" value="DNA-glycosylase"/>
    <property type="match status" value="1"/>
</dbReference>
<dbReference type="InterPro" id="IPR029119">
    <property type="entry name" value="MutY_C"/>
</dbReference>
<dbReference type="Pfam" id="PF00633">
    <property type="entry name" value="HHH"/>
    <property type="match status" value="1"/>
</dbReference>
<dbReference type="SMART" id="SM00478">
    <property type="entry name" value="ENDO3c"/>
    <property type="match status" value="1"/>
</dbReference>
<comment type="function">
    <text evidence="2">Adenine glycosylase active on G-A mispairs. MutY also corrects error-prone DNA synthesis past GO lesions which are due to the oxidatively damaged form of guanine: 7,8-dihydro-8-oxoguanine (8-oxo-dGTP).</text>
</comment>
<evidence type="ECO:0000256" key="1">
    <source>
        <dbReference type="ARBA" id="ARBA00000843"/>
    </source>
</evidence>
<evidence type="ECO:0000256" key="6">
    <source>
        <dbReference type="ARBA" id="ARBA00022485"/>
    </source>
</evidence>
<dbReference type="GO" id="GO:0006298">
    <property type="term" value="P:mismatch repair"/>
    <property type="evidence" value="ECO:0007669"/>
    <property type="project" value="TreeGrafter"/>
</dbReference>
<keyword evidence="8 14" id="KW-0227">DNA damage</keyword>
<evidence type="ECO:0000256" key="12">
    <source>
        <dbReference type="ARBA" id="ARBA00023204"/>
    </source>
</evidence>
<dbReference type="FunFam" id="1.10.340.30:FF:000002">
    <property type="entry name" value="Adenine DNA glycosylase"/>
    <property type="match status" value="1"/>
</dbReference>
<evidence type="ECO:0000313" key="17">
    <source>
        <dbReference type="Proteomes" id="UP000253941"/>
    </source>
</evidence>
<dbReference type="GO" id="GO:0035485">
    <property type="term" value="F:adenine/guanine mispair binding"/>
    <property type="evidence" value="ECO:0007669"/>
    <property type="project" value="TreeGrafter"/>
</dbReference>
<evidence type="ECO:0000256" key="7">
    <source>
        <dbReference type="ARBA" id="ARBA00022723"/>
    </source>
</evidence>
<evidence type="ECO:0000256" key="8">
    <source>
        <dbReference type="ARBA" id="ARBA00022763"/>
    </source>
</evidence>
<dbReference type="InterPro" id="IPR015797">
    <property type="entry name" value="NUDIX_hydrolase-like_dom_sf"/>
</dbReference>
<dbReference type="InterPro" id="IPR003265">
    <property type="entry name" value="HhH-GPD_domain"/>
</dbReference>
<gene>
    <name evidence="16" type="primary">mutY</name>
    <name evidence="16" type="ORF">DRB17_14595</name>
</gene>
<evidence type="ECO:0000256" key="11">
    <source>
        <dbReference type="ARBA" id="ARBA00023014"/>
    </source>
</evidence>
<dbReference type="InterPro" id="IPR005760">
    <property type="entry name" value="A/G_AdeGlyc_MutY"/>
</dbReference>
<dbReference type="GO" id="GO:0046872">
    <property type="term" value="F:metal ion binding"/>
    <property type="evidence" value="ECO:0007669"/>
    <property type="project" value="UniProtKB-UniRule"/>
</dbReference>
<dbReference type="GO" id="GO:0034039">
    <property type="term" value="F:8-oxo-7,8-dihydroguanine DNA N-glycosylase activity"/>
    <property type="evidence" value="ECO:0007669"/>
    <property type="project" value="TreeGrafter"/>
</dbReference>
<keyword evidence="11" id="KW-0411">Iron-sulfur</keyword>
<dbReference type="NCBIfam" id="TIGR01084">
    <property type="entry name" value="mutY"/>
    <property type="match status" value="1"/>
</dbReference>
<evidence type="ECO:0000256" key="13">
    <source>
        <dbReference type="ARBA" id="ARBA00023295"/>
    </source>
</evidence>
<protein>
    <recommendedName>
        <fullName evidence="5 14">Adenine DNA glycosylase</fullName>
        <ecNumber evidence="4 14">3.2.2.31</ecNumber>
    </recommendedName>
</protein>
<comment type="cofactor">
    <cofactor evidence="14">
        <name>[4Fe-4S] cluster</name>
        <dbReference type="ChEBI" id="CHEBI:49883"/>
    </cofactor>
    <text evidence="14">Binds 1 [4Fe-4S] cluster.</text>
</comment>
<evidence type="ECO:0000256" key="14">
    <source>
        <dbReference type="RuleBase" id="RU365096"/>
    </source>
</evidence>
<evidence type="ECO:0000256" key="5">
    <source>
        <dbReference type="ARBA" id="ARBA00022023"/>
    </source>
</evidence>
<dbReference type="InterPro" id="IPR011257">
    <property type="entry name" value="DNA_glycosylase"/>
</dbReference>
<dbReference type="Pfam" id="PF00730">
    <property type="entry name" value="HhH-GPD"/>
    <property type="match status" value="1"/>
</dbReference>
<evidence type="ECO:0000256" key="9">
    <source>
        <dbReference type="ARBA" id="ARBA00022801"/>
    </source>
</evidence>
<dbReference type="InterPro" id="IPR023170">
    <property type="entry name" value="HhH_base_excis_C"/>
</dbReference>
<organism evidence="16 17">
    <name type="scientific">Ferruginivarius sediminum</name>
    <dbReference type="NCBI Taxonomy" id="2661937"/>
    <lineage>
        <taxon>Bacteria</taxon>
        <taxon>Pseudomonadati</taxon>
        <taxon>Pseudomonadota</taxon>
        <taxon>Alphaproteobacteria</taxon>
        <taxon>Rhodospirillales</taxon>
        <taxon>Rhodospirillaceae</taxon>
        <taxon>Ferruginivarius</taxon>
    </lineage>
</organism>
<dbReference type="InterPro" id="IPR000445">
    <property type="entry name" value="HhH_motif"/>
</dbReference>
<dbReference type="CDD" id="cd00056">
    <property type="entry name" value="ENDO3c"/>
    <property type="match status" value="1"/>
</dbReference>